<sequence length="48" mass="5116">VPIYITFGSESDTAIAPTDALSKYPSEILCQEIPASLVFHTPPAQAPK</sequence>
<organism evidence="1">
    <name type="scientific">marine metagenome</name>
    <dbReference type="NCBI Taxonomy" id="408172"/>
    <lineage>
        <taxon>unclassified sequences</taxon>
        <taxon>metagenomes</taxon>
        <taxon>ecological metagenomes</taxon>
    </lineage>
</organism>
<evidence type="ECO:0000313" key="1">
    <source>
        <dbReference type="EMBL" id="SVB92994.1"/>
    </source>
</evidence>
<gene>
    <name evidence="1" type="ORF">METZ01_LOCUS245848</name>
</gene>
<reference evidence="1" key="1">
    <citation type="submission" date="2018-05" db="EMBL/GenBank/DDBJ databases">
        <authorList>
            <person name="Lanie J.A."/>
            <person name="Ng W.-L."/>
            <person name="Kazmierczak K.M."/>
            <person name="Andrzejewski T.M."/>
            <person name="Davidsen T.M."/>
            <person name="Wayne K.J."/>
            <person name="Tettelin H."/>
            <person name="Glass J.I."/>
            <person name="Rusch D."/>
            <person name="Podicherti R."/>
            <person name="Tsui H.-C.T."/>
            <person name="Winkler M.E."/>
        </authorList>
    </citation>
    <scope>NUCLEOTIDE SEQUENCE</scope>
</reference>
<proteinExistence type="predicted"/>
<protein>
    <submittedName>
        <fullName evidence="1">Uncharacterized protein</fullName>
    </submittedName>
</protein>
<dbReference type="EMBL" id="UINC01064380">
    <property type="protein sequence ID" value="SVB92994.1"/>
    <property type="molecule type" value="Genomic_DNA"/>
</dbReference>
<feature type="non-terminal residue" evidence="1">
    <location>
        <position position="1"/>
    </location>
</feature>
<name>A0A382I000_9ZZZZ</name>
<accession>A0A382I000</accession>
<dbReference type="AlphaFoldDB" id="A0A382I000"/>